<protein>
    <recommendedName>
        <fullName evidence="4">DUF302 domain-containing protein</fullName>
    </recommendedName>
</protein>
<feature type="signal peptide" evidence="1">
    <location>
        <begin position="1"/>
        <end position="22"/>
    </location>
</feature>
<evidence type="ECO:0000256" key="1">
    <source>
        <dbReference type="SAM" id="SignalP"/>
    </source>
</evidence>
<feature type="chain" id="PRO_5013247365" description="DUF302 domain-containing protein" evidence="1">
    <location>
        <begin position="23"/>
        <end position="315"/>
    </location>
</feature>
<evidence type="ECO:0000313" key="3">
    <source>
        <dbReference type="Proteomes" id="UP000243807"/>
    </source>
</evidence>
<dbReference type="Proteomes" id="UP000243807">
    <property type="component" value="Chromosome"/>
</dbReference>
<proteinExistence type="predicted"/>
<dbReference type="KEGG" id="afy:BW247_06400"/>
<dbReference type="Gene3D" id="3.30.310.70">
    <property type="entry name" value="TT1751-like domain"/>
    <property type="match status" value="1"/>
</dbReference>
<gene>
    <name evidence="2" type="ORF">BW247_06400</name>
</gene>
<dbReference type="EMBL" id="CP019434">
    <property type="protein sequence ID" value="APZ44575.1"/>
    <property type="molecule type" value="Genomic_DNA"/>
</dbReference>
<name>A0A1P8UL85_9GAMM</name>
<sequence length="315" mass="33729">MRKLFQIIVLGFGLSLVGLAQAADQHIRPFVLGSVSTGDFMTKVQQVETALKGAGFSIVGTYSPDMSKFHPYQAATVVVVTSPALQAAAAKTSHGGYGAVLSVSVTQVDGKLQVAYMNPIYMSYAYRMKTDLQPVLTALGQAIGDEKTFGAKGMTPGGVENYHYTWGMEYFNEPLHLNTYSTHAQAVAAVKKGLTEGKGHTRFVYQVNVPGTNQTVFGVGLDNPGNGNANDAYIMSVVDYKALKHTAYLPYQILVVGNKVEALNLRFRLAVFFPELAMMGGHSFMTLMPAPNAIKDALTKAAGGSVSSGSSLFNY</sequence>
<accession>A0A1P8UL85</accession>
<dbReference type="STRING" id="1765967.BW247_06400"/>
<dbReference type="SUPFAM" id="SSF103247">
    <property type="entry name" value="TT1751-like"/>
    <property type="match status" value="1"/>
</dbReference>
<keyword evidence="3" id="KW-1185">Reference proteome</keyword>
<evidence type="ECO:0008006" key="4">
    <source>
        <dbReference type="Google" id="ProtNLM"/>
    </source>
</evidence>
<evidence type="ECO:0000313" key="2">
    <source>
        <dbReference type="EMBL" id="APZ44575.1"/>
    </source>
</evidence>
<dbReference type="AlphaFoldDB" id="A0A1P8UL85"/>
<reference evidence="2 3" key="1">
    <citation type="submission" date="2017-01" db="EMBL/GenBank/DDBJ databases">
        <title>Draft sequence of Acidihalobacter ferrooxidans strain DSM 14175 (strain V8).</title>
        <authorList>
            <person name="Khaleque H.N."/>
            <person name="Ramsay J.P."/>
            <person name="Murphy R.J.T."/>
            <person name="Kaksonen A.H."/>
            <person name="Boxall N.J."/>
            <person name="Watkin E.L.J."/>
        </authorList>
    </citation>
    <scope>NUCLEOTIDE SEQUENCE [LARGE SCALE GENOMIC DNA]</scope>
    <source>
        <strain evidence="2 3">V8</strain>
    </source>
</reference>
<organism evidence="2 3">
    <name type="scientific">Acidihalobacter ferrooxydans</name>
    <dbReference type="NCBI Taxonomy" id="1765967"/>
    <lineage>
        <taxon>Bacteria</taxon>
        <taxon>Pseudomonadati</taxon>
        <taxon>Pseudomonadota</taxon>
        <taxon>Gammaproteobacteria</taxon>
        <taxon>Chromatiales</taxon>
        <taxon>Ectothiorhodospiraceae</taxon>
        <taxon>Acidihalobacter</taxon>
    </lineage>
</organism>
<keyword evidence="1" id="KW-0732">Signal</keyword>
<dbReference type="InterPro" id="IPR035923">
    <property type="entry name" value="TT1751-like_sf"/>
</dbReference>